<sequence>MTPANHASLFESHPSGIQHTLAGRRMFPHLTTLKLRIKQTMRGFSGFITQINEMLSITPALEHLCIDNGFPLHIAPIPDVGKFPLRYNHLSRLRSITLSTFVPIKQIALFEGLFANDPPPSLTEINIETTINWAMRPANGNIPSTAALYVRGVQLYRLDTFLLRPSFEKVKKLVLRIQTTHQMQFAESDKTVEAIRWRDAMASAVPHLLGKKDLEVEFQLDFNRW</sequence>
<name>A0A8H7XQ01_PSICU</name>
<accession>A0A8H7XQ01</accession>
<organism evidence="1">
    <name type="scientific">Psilocybe cubensis</name>
    <name type="common">Psychedelic mushroom</name>
    <name type="synonym">Stropharia cubensis</name>
    <dbReference type="NCBI Taxonomy" id="181762"/>
    <lineage>
        <taxon>Eukaryota</taxon>
        <taxon>Fungi</taxon>
        <taxon>Dikarya</taxon>
        <taxon>Basidiomycota</taxon>
        <taxon>Agaricomycotina</taxon>
        <taxon>Agaricomycetes</taxon>
        <taxon>Agaricomycetidae</taxon>
        <taxon>Agaricales</taxon>
        <taxon>Agaricineae</taxon>
        <taxon>Strophariaceae</taxon>
        <taxon>Psilocybe</taxon>
    </lineage>
</organism>
<dbReference type="AlphaFoldDB" id="A0A8H7XQ01"/>
<gene>
    <name evidence="1" type="ORF">JR316_011133</name>
</gene>
<protein>
    <submittedName>
        <fullName evidence="1">Uncharacterized protein</fullName>
    </submittedName>
</protein>
<dbReference type="EMBL" id="JAFIQS010000013">
    <property type="protein sequence ID" value="KAG5163936.1"/>
    <property type="molecule type" value="Genomic_DNA"/>
</dbReference>
<reference evidence="1" key="1">
    <citation type="submission" date="2021-02" db="EMBL/GenBank/DDBJ databases">
        <title>Psilocybe cubensis genome.</title>
        <authorList>
            <person name="Mckernan K.J."/>
            <person name="Crawford S."/>
            <person name="Trippe A."/>
            <person name="Kane L.T."/>
            <person name="Mclaughlin S."/>
        </authorList>
    </citation>
    <scope>NUCLEOTIDE SEQUENCE [LARGE SCALE GENOMIC DNA]</scope>
    <source>
        <strain evidence="1">MGC-MH-2018</strain>
    </source>
</reference>
<proteinExistence type="predicted"/>
<evidence type="ECO:0000313" key="1">
    <source>
        <dbReference type="EMBL" id="KAG5163936.1"/>
    </source>
</evidence>
<comment type="caution">
    <text evidence="1">The sequence shown here is derived from an EMBL/GenBank/DDBJ whole genome shotgun (WGS) entry which is preliminary data.</text>
</comment>